<dbReference type="AlphaFoldDB" id="A0A382S9X1"/>
<name>A0A382S9X1_9ZZZZ</name>
<sequence>MLIAHPKGHYHFLQGIDPYSCGIIADPGYEIIHVTLAEALPWRAGFERVDAHLTAEGRDRYALCGMELRSPAPFTMQGFIDFNSEYCTVLQEWDLYVGNLNPVARTNVAPFYEPPSEPVLHAFSYIIPNEQIDRPTLIVAGAGELLEGTLIEKGIIRPGDTSPESMREKATYVMQVMEERLLGLGGHWGLV</sequence>
<accession>A0A382S9X1</accession>
<reference evidence="1" key="1">
    <citation type="submission" date="2018-05" db="EMBL/GenBank/DDBJ databases">
        <authorList>
            <person name="Lanie J.A."/>
            <person name="Ng W.-L."/>
            <person name="Kazmierczak K.M."/>
            <person name="Andrzejewski T.M."/>
            <person name="Davidsen T.M."/>
            <person name="Wayne K.J."/>
            <person name="Tettelin H."/>
            <person name="Glass J.I."/>
            <person name="Rusch D."/>
            <person name="Podicherti R."/>
            <person name="Tsui H.-C.T."/>
            <person name="Winkler M.E."/>
        </authorList>
    </citation>
    <scope>NUCLEOTIDE SEQUENCE</scope>
</reference>
<evidence type="ECO:0000313" key="1">
    <source>
        <dbReference type="EMBL" id="SVD06017.1"/>
    </source>
</evidence>
<dbReference type="EMBL" id="UINC01127113">
    <property type="protein sequence ID" value="SVD06017.1"/>
    <property type="molecule type" value="Genomic_DNA"/>
</dbReference>
<feature type="non-terminal residue" evidence="1">
    <location>
        <position position="191"/>
    </location>
</feature>
<protein>
    <submittedName>
        <fullName evidence="1">Uncharacterized protein</fullName>
    </submittedName>
</protein>
<proteinExistence type="predicted"/>
<organism evidence="1">
    <name type="scientific">marine metagenome</name>
    <dbReference type="NCBI Taxonomy" id="408172"/>
    <lineage>
        <taxon>unclassified sequences</taxon>
        <taxon>metagenomes</taxon>
        <taxon>ecological metagenomes</taxon>
    </lineage>
</organism>
<gene>
    <name evidence="1" type="ORF">METZ01_LOCUS358871</name>
</gene>